<proteinExistence type="predicted"/>
<keyword evidence="3" id="KW-1185">Reference proteome</keyword>
<feature type="region of interest" description="Disordered" evidence="1">
    <location>
        <begin position="100"/>
        <end position="122"/>
    </location>
</feature>
<dbReference type="Proteomes" id="UP000185744">
    <property type="component" value="Unassembled WGS sequence"/>
</dbReference>
<accession>A0A1Q6DVJ5</accession>
<evidence type="ECO:0000313" key="2">
    <source>
        <dbReference type="EMBL" id="OKY78385.1"/>
    </source>
</evidence>
<name>A0A1Q6DVJ5_METT1</name>
<evidence type="ECO:0000256" key="1">
    <source>
        <dbReference type="SAM" id="MobiDB-lite"/>
    </source>
</evidence>
<gene>
    <name evidence="2" type="ORF">BTN85_0876</name>
</gene>
<dbReference type="EMBL" id="MSDW01000001">
    <property type="protein sequence ID" value="OKY78385.1"/>
    <property type="molecule type" value="Genomic_DNA"/>
</dbReference>
<dbReference type="InParanoid" id="A0A1Q6DVJ5"/>
<comment type="caution">
    <text evidence="2">The sequence shown here is derived from an EMBL/GenBank/DDBJ whole genome shotgun (WGS) entry which is preliminary data.</text>
</comment>
<dbReference type="STRING" id="1903181.BTN85_0876"/>
<dbReference type="AlphaFoldDB" id="A0A1Q6DVJ5"/>
<organism evidence="2 3">
    <name type="scientific">Methanohalarchaeum thermophilum</name>
    <dbReference type="NCBI Taxonomy" id="1903181"/>
    <lineage>
        <taxon>Archaea</taxon>
        <taxon>Methanobacteriati</taxon>
        <taxon>Methanobacteriota</taxon>
        <taxon>Methanonatronarchaeia</taxon>
        <taxon>Methanonatronarchaeales</taxon>
        <taxon>Methanonatronarchaeaceae</taxon>
        <taxon>Candidatus Methanohalarchaeum</taxon>
    </lineage>
</organism>
<reference evidence="2" key="1">
    <citation type="submission" date="2016-12" db="EMBL/GenBank/DDBJ databases">
        <title>Discovery of methanogenic haloarchaea.</title>
        <authorList>
            <person name="Sorokin D.Y."/>
            <person name="Makarova K.S."/>
            <person name="Abbas B."/>
            <person name="Ferrer M."/>
            <person name="Golyshin P.N."/>
        </authorList>
    </citation>
    <scope>NUCLEOTIDE SEQUENCE [LARGE SCALE GENOMIC DNA]</scope>
    <source>
        <strain evidence="2">HMET1</strain>
    </source>
</reference>
<evidence type="ECO:0000313" key="3">
    <source>
        <dbReference type="Proteomes" id="UP000185744"/>
    </source>
</evidence>
<dbReference type="InterPro" id="IPR012025">
    <property type="entry name" value="Methan_mark_6"/>
</dbReference>
<protein>
    <submittedName>
        <fullName evidence="2">DUF2102 family protein</fullName>
    </submittedName>
</protein>
<dbReference type="Pfam" id="PF09875">
    <property type="entry name" value="DUF2102"/>
    <property type="match status" value="1"/>
</dbReference>
<dbReference type="PIRSF" id="PIRSF005642">
    <property type="entry name" value="UCP005642"/>
    <property type="match status" value="1"/>
</dbReference>
<sequence>METRIIVISPASSLTPSYVAKVLHKTGLSLTVKETCFGVIIEGNEKDIKKAVEKVRDLNSEEVYIKERGFPVADKRRCRAEHGSRPGFCQLQSEYETMSYLSKSSSEEEEEEEKKEKEGKLDVEDLEKLVKEEAD</sequence>